<dbReference type="KEGG" id="soe:110802214"/>
<dbReference type="PANTHER" id="PTHR10826">
    <property type="entry name" value="COMPLEMENT COMPONENT 1"/>
    <property type="match status" value="1"/>
</dbReference>
<dbReference type="RefSeq" id="XP_021863343.1">
    <property type="nucleotide sequence ID" value="XM_022007651.2"/>
</dbReference>
<protein>
    <submittedName>
        <fullName evidence="2">Uncharacterized protein At2g39795, mitochondrial</fullName>
    </submittedName>
</protein>
<dbReference type="InterPro" id="IPR003428">
    <property type="entry name" value="MAM33"/>
</dbReference>
<reference evidence="2" key="2">
    <citation type="submission" date="2025-08" db="UniProtKB">
        <authorList>
            <consortium name="RefSeq"/>
        </authorList>
    </citation>
    <scope>IDENTIFICATION</scope>
    <source>
        <tissue evidence="2">Leaf</tissue>
    </source>
</reference>
<organism evidence="1 2">
    <name type="scientific">Spinacia oleracea</name>
    <name type="common">Spinach</name>
    <dbReference type="NCBI Taxonomy" id="3562"/>
    <lineage>
        <taxon>Eukaryota</taxon>
        <taxon>Viridiplantae</taxon>
        <taxon>Streptophyta</taxon>
        <taxon>Embryophyta</taxon>
        <taxon>Tracheophyta</taxon>
        <taxon>Spermatophyta</taxon>
        <taxon>Magnoliopsida</taxon>
        <taxon>eudicotyledons</taxon>
        <taxon>Gunneridae</taxon>
        <taxon>Pentapetalae</taxon>
        <taxon>Caryophyllales</taxon>
        <taxon>Chenopodiaceae</taxon>
        <taxon>Chenopodioideae</taxon>
        <taxon>Anserineae</taxon>
        <taxon>Spinacia</taxon>
    </lineage>
</organism>
<dbReference type="PANTHER" id="PTHR10826:SF1">
    <property type="entry name" value="COMPLEMENT COMPONENT 1 Q SUBCOMPONENT-BINDING PROTEIN, MITOCHONDRIAL"/>
    <property type="match status" value="1"/>
</dbReference>
<keyword evidence="1" id="KW-1185">Reference proteome</keyword>
<dbReference type="InterPro" id="IPR036561">
    <property type="entry name" value="MAM33_sf"/>
</dbReference>
<dbReference type="Proteomes" id="UP000813463">
    <property type="component" value="Chromosome 3"/>
</dbReference>
<dbReference type="AlphaFoldDB" id="A0A9R0JAD1"/>
<dbReference type="Gene3D" id="3.10.280.10">
    <property type="entry name" value="Mitochondrial glycoprotein"/>
    <property type="match status" value="1"/>
</dbReference>
<reference evidence="1" key="1">
    <citation type="journal article" date="2021" name="Nat. Commun.">
        <title>Genomic analyses provide insights into spinach domestication and the genetic basis of agronomic traits.</title>
        <authorList>
            <person name="Cai X."/>
            <person name="Sun X."/>
            <person name="Xu C."/>
            <person name="Sun H."/>
            <person name="Wang X."/>
            <person name="Ge C."/>
            <person name="Zhang Z."/>
            <person name="Wang Q."/>
            <person name="Fei Z."/>
            <person name="Jiao C."/>
            <person name="Wang Q."/>
        </authorList>
    </citation>
    <scope>NUCLEOTIDE SEQUENCE [LARGE SCALE GENOMIC DNA]</scope>
    <source>
        <strain evidence="1">cv. Varoflay</strain>
    </source>
</reference>
<proteinExistence type="predicted"/>
<dbReference type="SUPFAM" id="SSF54529">
    <property type="entry name" value="Mitochondrial glycoprotein MAM33-like"/>
    <property type="match status" value="1"/>
</dbReference>
<dbReference type="GeneID" id="110802214"/>
<dbReference type="OrthoDB" id="278212at2759"/>
<dbReference type="GO" id="GO:0005759">
    <property type="term" value="C:mitochondrial matrix"/>
    <property type="evidence" value="ECO:0007669"/>
    <property type="project" value="InterPro"/>
</dbReference>
<evidence type="ECO:0000313" key="1">
    <source>
        <dbReference type="Proteomes" id="UP000813463"/>
    </source>
</evidence>
<accession>A0A9R0JAD1</accession>
<name>A0A9R0JAD1_SPIOL</name>
<gene>
    <name evidence="2" type="primary">LOC110802214</name>
</gene>
<sequence>MRKMRAMQAIIKNREAMKAKGYDLLKVLQSEITHELSSPCFQNYQTGSPGDFTVEWDTPNSCDIVLRKKCDTGEEVAVSALLGPPDNARDGTYPRGVHMKVCIKKPGLSSLLHFGCEVTNTSHTGPEFCIYSADYLRSTSSTGPRFYKGPLLFSDLDPGLQDAFKDYLESKGIGESLMNFLLIHMHKKEENQYVNWLQKLQGMVSQGD</sequence>
<evidence type="ECO:0000313" key="2">
    <source>
        <dbReference type="RefSeq" id="XP_021863343.1"/>
    </source>
</evidence>
<dbReference type="Pfam" id="PF02330">
    <property type="entry name" value="MAM33"/>
    <property type="match status" value="1"/>
</dbReference>